<dbReference type="InterPro" id="IPR041413">
    <property type="entry name" value="MLTR_LBD"/>
</dbReference>
<dbReference type="EMBL" id="BSTI01000009">
    <property type="protein sequence ID" value="GLY67666.1"/>
    <property type="molecule type" value="Genomic_DNA"/>
</dbReference>
<accession>A0A9W6R2N5</accession>
<dbReference type="Proteomes" id="UP001165136">
    <property type="component" value="Unassembled WGS sequence"/>
</dbReference>
<dbReference type="InterPro" id="IPR001387">
    <property type="entry name" value="Cro/C1-type_HTH"/>
</dbReference>
<dbReference type="Gene3D" id="3.30.450.180">
    <property type="match status" value="1"/>
</dbReference>
<organism evidence="2 3">
    <name type="scientific">Amycolatopsis taiwanensis</name>
    <dbReference type="NCBI Taxonomy" id="342230"/>
    <lineage>
        <taxon>Bacteria</taxon>
        <taxon>Bacillati</taxon>
        <taxon>Actinomycetota</taxon>
        <taxon>Actinomycetes</taxon>
        <taxon>Pseudonocardiales</taxon>
        <taxon>Pseudonocardiaceae</taxon>
        <taxon>Amycolatopsis</taxon>
    </lineage>
</organism>
<sequence>MKTFQGPRAELTTHGAAVGDLLRLWRERRRISQLDLAITAEVSTRHLSFVETGRAKPSREMVLRLGEHLDVPLRERNHLLLAAGYAPVYRESALDDPELGTARDAVRQVLAGHEPYPAVVVDRLWNLVEANSSVSLLTEGSAPELLAPVPNVLKIALHPRGMAPRVINLGELRADLLGRLRRQVEATADPELVELLDEVRGYPCDQPVPEVEIPSHGNIFVPLRLWHGEQELSFFSTIATFGAPLDVTLAELAIESFYPADEATGDYLRRIKENA</sequence>
<dbReference type="InterPro" id="IPR010982">
    <property type="entry name" value="Lambda_DNA-bd_dom_sf"/>
</dbReference>
<protein>
    <submittedName>
        <fullName evidence="2">Transcriptional regulator</fullName>
    </submittedName>
</protein>
<evidence type="ECO:0000259" key="1">
    <source>
        <dbReference type="PROSITE" id="PS50943"/>
    </source>
</evidence>
<dbReference type="SMART" id="SM00530">
    <property type="entry name" value="HTH_XRE"/>
    <property type="match status" value="1"/>
</dbReference>
<dbReference type="SUPFAM" id="SSF47413">
    <property type="entry name" value="lambda repressor-like DNA-binding domains"/>
    <property type="match status" value="1"/>
</dbReference>
<dbReference type="GO" id="GO:0003677">
    <property type="term" value="F:DNA binding"/>
    <property type="evidence" value="ECO:0007669"/>
    <property type="project" value="InterPro"/>
</dbReference>
<reference evidence="2" key="1">
    <citation type="submission" date="2023-03" db="EMBL/GenBank/DDBJ databases">
        <title>Amycolatopsis taiwanensis NBRC 103393.</title>
        <authorList>
            <person name="Ichikawa N."/>
            <person name="Sato H."/>
            <person name="Tonouchi N."/>
        </authorList>
    </citation>
    <scope>NUCLEOTIDE SEQUENCE</scope>
    <source>
        <strain evidence="2">NBRC 103393</strain>
    </source>
</reference>
<dbReference type="PROSITE" id="PS50943">
    <property type="entry name" value="HTH_CROC1"/>
    <property type="match status" value="1"/>
</dbReference>
<evidence type="ECO:0000313" key="3">
    <source>
        <dbReference type="Proteomes" id="UP001165136"/>
    </source>
</evidence>
<evidence type="ECO:0000313" key="2">
    <source>
        <dbReference type="EMBL" id="GLY67666.1"/>
    </source>
</evidence>
<comment type="caution">
    <text evidence="2">The sequence shown here is derived from an EMBL/GenBank/DDBJ whole genome shotgun (WGS) entry which is preliminary data.</text>
</comment>
<dbReference type="Pfam" id="PF17765">
    <property type="entry name" value="MLTR_LBD"/>
    <property type="match status" value="1"/>
</dbReference>
<keyword evidence="3" id="KW-1185">Reference proteome</keyword>
<name>A0A9W6R2N5_9PSEU</name>
<proteinExistence type="predicted"/>
<dbReference type="Gene3D" id="1.10.260.40">
    <property type="entry name" value="lambda repressor-like DNA-binding domains"/>
    <property type="match status" value="1"/>
</dbReference>
<dbReference type="CDD" id="cd00093">
    <property type="entry name" value="HTH_XRE"/>
    <property type="match status" value="1"/>
</dbReference>
<dbReference type="RefSeq" id="WP_245616914.1">
    <property type="nucleotide sequence ID" value="NZ_BSTI01000009.1"/>
</dbReference>
<dbReference type="PANTHER" id="PTHR35010">
    <property type="entry name" value="BLL4672 PROTEIN-RELATED"/>
    <property type="match status" value="1"/>
</dbReference>
<gene>
    <name evidence="2" type="ORF">Atai01_42850</name>
</gene>
<dbReference type="Pfam" id="PF13560">
    <property type="entry name" value="HTH_31"/>
    <property type="match status" value="1"/>
</dbReference>
<dbReference type="AlphaFoldDB" id="A0A9W6R2N5"/>
<dbReference type="PANTHER" id="PTHR35010:SF4">
    <property type="entry name" value="BLL5781 PROTEIN"/>
    <property type="match status" value="1"/>
</dbReference>
<feature type="domain" description="HTH cro/C1-type" evidence="1">
    <location>
        <begin position="22"/>
        <end position="76"/>
    </location>
</feature>